<dbReference type="PANTHER" id="PTHR42878">
    <property type="entry name" value="TWO-COMPONENT HISTIDINE KINASE"/>
    <property type="match status" value="1"/>
</dbReference>
<gene>
    <name evidence="12" type="primary">cph1_1</name>
    <name evidence="12" type="ORF">MFFC18_05690</name>
</gene>
<dbReference type="PRINTS" id="PR01033">
    <property type="entry name" value="PHYTOCHROME"/>
</dbReference>
<proteinExistence type="inferred from homology"/>
<dbReference type="Pfam" id="PF00360">
    <property type="entry name" value="PHY"/>
    <property type="match status" value="1"/>
</dbReference>
<dbReference type="Gene3D" id="3.30.565.10">
    <property type="entry name" value="Histidine kinase-like ATPase, C-terminal domain"/>
    <property type="match status" value="1"/>
</dbReference>
<dbReference type="SUPFAM" id="SSF55781">
    <property type="entry name" value="GAF domain-like"/>
    <property type="match status" value="2"/>
</dbReference>
<dbReference type="SUPFAM" id="SSF47384">
    <property type="entry name" value="Homodimeric domain of signal transducing histidine kinase"/>
    <property type="match status" value="1"/>
</dbReference>
<evidence type="ECO:0000256" key="5">
    <source>
        <dbReference type="ARBA" id="ARBA00022606"/>
    </source>
</evidence>
<dbReference type="SMART" id="SM00387">
    <property type="entry name" value="HATPase_c"/>
    <property type="match status" value="1"/>
</dbReference>
<dbReference type="GO" id="GO:0000155">
    <property type="term" value="F:phosphorelay sensor kinase activity"/>
    <property type="evidence" value="ECO:0007669"/>
    <property type="project" value="InterPro"/>
</dbReference>
<dbReference type="PROSITE" id="PS50109">
    <property type="entry name" value="HIS_KIN"/>
    <property type="match status" value="1"/>
</dbReference>
<evidence type="ECO:0000256" key="6">
    <source>
        <dbReference type="ARBA" id="ARBA00022679"/>
    </source>
</evidence>
<keyword evidence="4" id="KW-0600">Photoreceptor protein</keyword>
<dbReference type="EC" id="2.7.13.3" evidence="3"/>
<dbReference type="InterPro" id="IPR029016">
    <property type="entry name" value="GAF-like_dom_sf"/>
</dbReference>
<keyword evidence="8" id="KW-0157">Chromophore</keyword>
<dbReference type="Pfam" id="PF08446">
    <property type="entry name" value="PAS_2"/>
    <property type="match status" value="1"/>
</dbReference>
<dbReference type="Gene3D" id="3.30.450.270">
    <property type="match status" value="1"/>
</dbReference>
<dbReference type="InterPro" id="IPR036097">
    <property type="entry name" value="HisK_dim/P_sf"/>
</dbReference>
<dbReference type="InterPro" id="IPR036890">
    <property type="entry name" value="HATPase_C_sf"/>
</dbReference>
<dbReference type="GO" id="GO:0009584">
    <property type="term" value="P:detection of visible light"/>
    <property type="evidence" value="ECO:0007669"/>
    <property type="project" value="InterPro"/>
</dbReference>
<feature type="domain" description="Phytochrome chromophore attachment site" evidence="10">
    <location>
        <begin position="145"/>
        <end position="301"/>
    </location>
</feature>
<accession>A0A5B9P2X6</accession>
<dbReference type="PROSITE" id="PS50046">
    <property type="entry name" value="PHYTOCHROME_2"/>
    <property type="match status" value="1"/>
</dbReference>
<evidence type="ECO:0000256" key="1">
    <source>
        <dbReference type="ARBA" id="ARBA00000085"/>
    </source>
</evidence>
<dbReference type="GO" id="GO:0006355">
    <property type="term" value="P:regulation of DNA-templated transcription"/>
    <property type="evidence" value="ECO:0007669"/>
    <property type="project" value="InterPro"/>
</dbReference>
<dbReference type="GO" id="GO:0000156">
    <property type="term" value="F:phosphorelay response regulator activity"/>
    <property type="evidence" value="ECO:0007669"/>
    <property type="project" value="TreeGrafter"/>
</dbReference>
<dbReference type="KEGG" id="mff:MFFC18_05690"/>
<dbReference type="Pfam" id="PF01590">
    <property type="entry name" value="GAF"/>
    <property type="match status" value="1"/>
</dbReference>
<dbReference type="Proteomes" id="UP000322214">
    <property type="component" value="Chromosome"/>
</dbReference>
<dbReference type="STRING" id="980251.GCA_001642875_02246"/>
<dbReference type="RefSeq" id="WP_075084678.1">
    <property type="nucleotide sequence ID" value="NZ_CP042912.1"/>
</dbReference>
<evidence type="ECO:0000256" key="9">
    <source>
        <dbReference type="ARBA" id="ARBA00023170"/>
    </source>
</evidence>
<dbReference type="InterPro" id="IPR001294">
    <property type="entry name" value="Phytochrome"/>
</dbReference>
<dbReference type="Pfam" id="PF02518">
    <property type="entry name" value="HATPase_c"/>
    <property type="match status" value="1"/>
</dbReference>
<keyword evidence="7" id="KW-0418">Kinase</keyword>
<sequence>MRDSRLPDTPLQGETELTNCDREPIHVPETIQPHGHLIAVDLSTRTIASASEHCGEVAAMPDGDLMGFTFVKAFPDLASQLAAVSTLNSGDHAKRQPFGNEKGSWIVSAHRCDGLAIFEFEAIGKEPAKVADLVGQLFIEIERQPLEDAYRTVVDRVRNFTGFDRVMLYQFLPDGHGNVIAESKNENQEAYLGLHYPATDIPLPARRLYELNWIRTIADTSAMPVPILHATPDQPRLNMTFSSLRAISPIHIEYLTNMGVGASMSISVMKGNQLWGLIACHHNSAKIVSPELRDACELCGSVLSAYLTSRRQQEYLRRQVMISDTIGEHLVVLTNFDDLAKGLERSAEPICGLLDADGLVWFSEEQNFFWGEVPNLTAVEEIATELSRRPEETVAYTEELRRWLPTADDYHDRLAGMLAIRLGNHLGGMLLFFRKPVQETILWAGNPEKSVTNESGRLTPRKSFAAWQKLSENKSNPWTEADRETANSLATGLQRMVVEKAERLRQANDELRRLNTDLDAFAYAASHDLKEPLRGIHHYVYLLERAATLSDDNYQSSMEGLKRIVKRMNDLLDGLLRFSRAGRADLNLETFPVEEVIDQAKDILFAGRQPDDVEIKIVTGGQLRGDFACVREIIGNLVTNAIKYNDSNPKRIEIAVLPTAETPLSHLPETGVKTVQVKDNGIGIAPEHHEQVFEIFRRLHDRDVYGGGSGAGLTIVRRMVERHGGTIAIESVGNGTSFYFTLGETE</sequence>
<comment type="similarity">
    <text evidence="2">In the N-terminal section; belongs to the phytochrome family.</text>
</comment>
<reference evidence="12 13" key="1">
    <citation type="submission" date="2019-08" db="EMBL/GenBank/DDBJ databases">
        <title>Deep-cultivation of Planctomycetes and their phenomic and genomic characterization uncovers novel biology.</title>
        <authorList>
            <person name="Wiegand S."/>
            <person name="Jogler M."/>
            <person name="Boedeker C."/>
            <person name="Pinto D."/>
            <person name="Vollmers J."/>
            <person name="Rivas-Marin E."/>
            <person name="Kohn T."/>
            <person name="Peeters S.H."/>
            <person name="Heuer A."/>
            <person name="Rast P."/>
            <person name="Oberbeckmann S."/>
            <person name="Bunk B."/>
            <person name="Jeske O."/>
            <person name="Meyerdierks A."/>
            <person name="Storesund J.E."/>
            <person name="Kallscheuer N."/>
            <person name="Luecker S."/>
            <person name="Lage O.M."/>
            <person name="Pohl T."/>
            <person name="Merkel B.J."/>
            <person name="Hornburger P."/>
            <person name="Mueller R.-W."/>
            <person name="Bruemmer F."/>
            <person name="Labrenz M."/>
            <person name="Spormann A.M."/>
            <person name="Op den Camp H."/>
            <person name="Overmann J."/>
            <person name="Amann R."/>
            <person name="Jetten M.S.M."/>
            <person name="Mascher T."/>
            <person name="Medema M.H."/>
            <person name="Devos D.P."/>
            <person name="Kaster A.-K."/>
            <person name="Ovreas L."/>
            <person name="Rohde M."/>
            <person name="Galperin M.Y."/>
            <person name="Jogler C."/>
        </authorList>
    </citation>
    <scope>NUCLEOTIDE SEQUENCE [LARGE SCALE GENOMIC DNA]</scope>
    <source>
        <strain evidence="12 13">FC18</strain>
    </source>
</reference>
<evidence type="ECO:0000259" key="10">
    <source>
        <dbReference type="PROSITE" id="PS50046"/>
    </source>
</evidence>
<evidence type="ECO:0000256" key="8">
    <source>
        <dbReference type="ARBA" id="ARBA00022991"/>
    </source>
</evidence>
<evidence type="ECO:0000256" key="2">
    <source>
        <dbReference type="ARBA" id="ARBA00006402"/>
    </source>
</evidence>
<dbReference type="SUPFAM" id="SSF55874">
    <property type="entry name" value="ATPase domain of HSP90 chaperone/DNA topoisomerase II/histidine kinase"/>
    <property type="match status" value="1"/>
</dbReference>
<dbReference type="InterPro" id="IPR013515">
    <property type="entry name" value="Phytochrome_cen-reg"/>
</dbReference>
<dbReference type="InterPro" id="IPR005467">
    <property type="entry name" value="His_kinase_dom"/>
</dbReference>
<dbReference type="GO" id="GO:0009881">
    <property type="term" value="F:photoreceptor activity"/>
    <property type="evidence" value="ECO:0007669"/>
    <property type="project" value="UniProtKB-KW"/>
</dbReference>
<dbReference type="GO" id="GO:0007234">
    <property type="term" value="P:osmosensory signaling via phosphorelay pathway"/>
    <property type="evidence" value="ECO:0007669"/>
    <property type="project" value="TreeGrafter"/>
</dbReference>
<dbReference type="AlphaFoldDB" id="A0A5B9P2X6"/>
<keyword evidence="6 12" id="KW-0808">Transferase</keyword>
<protein>
    <recommendedName>
        <fullName evidence="3">histidine kinase</fullName>
        <ecNumber evidence="3">2.7.13.3</ecNumber>
    </recommendedName>
</protein>
<dbReference type="Gene3D" id="3.30.450.20">
    <property type="entry name" value="PAS domain"/>
    <property type="match status" value="1"/>
</dbReference>
<name>A0A5B9P2X6_9BACT</name>
<dbReference type="GO" id="GO:0030295">
    <property type="term" value="F:protein kinase activator activity"/>
    <property type="evidence" value="ECO:0007669"/>
    <property type="project" value="TreeGrafter"/>
</dbReference>
<dbReference type="InterPro" id="IPR013654">
    <property type="entry name" value="PAS_2"/>
</dbReference>
<evidence type="ECO:0000313" key="13">
    <source>
        <dbReference type="Proteomes" id="UP000322214"/>
    </source>
</evidence>
<evidence type="ECO:0000256" key="4">
    <source>
        <dbReference type="ARBA" id="ARBA00022543"/>
    </source>
</evidence>
<dbReference type="OrthoDB" id="9766459at2"/>
<dbReference type="InterPro" id="IPR016132">
    <property type="entry name" value="Phyto_chromo_attachment"/>
</dbReference>
<dbReference type="SUPFAM" id="SSF55785">
    <property type="entry name" value="PYP-like sensor domain (PAS domain)"/>
    <property type="match status" value="1"/>
</dbReference>
<dbReference type="SMART" id="SM00388">
    <property type="entry name" value="HisKA"/>
    <property type="match status" value="1"/>
</dbReference>
<dbReference type="Gene3D" id="3.30.450.40">
    <property type="match status" value="1"/>
</dbReference>
<evidence type="ECO:0000256" key="3">
    <source>
        <dbReference type="ARBA" id="ARBA00012438"/>
    </source>
</evidence>
<dbReference type="InterPro" id="IPR043150">
    <property type="entry name" value="Phytochrome_PHY_sf"/>
</dbReference>
<evidence type="ECO:0000313" key="12">
    <source>
        <dbReference type="EMBL" id="QEG20718.1"/>
    </source>
</evidence>
<dbReference type="EMBL" id="CP042912">
    <property type="protein sequence ID" value="QEG20718.1"/>
    <property type="molecule type" value="Genomic_DNA"/>
</dbReference>
<keyword evidence="9" id="KW-0675">Receptor</keyword>
<dbReference type="InterPro" id="IPR003594">
    <property type="entry name" value="HATPase_dom"/>
</dbReference>
<dbReference type="Pfam" id="PF00512">
    <property type="entry name" value="HisKA"/>
    <property type="match status" value="1"/>
</dbReference>
<keyword evidence="5" id="KW-0716">Sensory transduction</keyword>
<dbReference type="InterPro" id="IPR003661">
    <property type="entry name" value="HisK_dim/P_dom"/>
</dbReference>
<dbReference type="InterPro" id="IPR035965">
    <property type="entry name" value="PAS-like_dom_sf"/>
</dbReference>
<comment type="catalytic activity">
    <reaction evidence="1">
        <text>ATP + protein L-histidine = ADP + protein N-phospho-L-histidine.</text>
        <dbReference type="EC" id="2.7.13.3"/>
    </reaction>
</comment>
<keyword evidence="13" id="KW-1185">Reference proteome</keyword>
<dbReference type="InterPro" id="IPR050351">
    <property type="entry name" value="BphY/WalK/GraS-like"/>
</dbReference>
<evidence type="ECO:0000259" key="11">
    <source>
        <dbReference type="PROSITE" id="PS50109"/>
    </source>
</evidence>
<dbReference type="Gene3D" id="1.10.287.130">
    <property type="match status" value="1"/>
</dbReference>
<dbReference type="SMART" id="SM00065">
    <property type="entry name" value="GAF"/>
    <property type="match status" value="1"/>
</dbReference>
<feature type="domain" description="Histidine kinase" evidence="11">
    <location>
        <begin position="524"/>
        <end position="746"/>
    </location>
</feature>
<dbReference type="PANTHER" id="PTHR42878:SF15">
    <property type="entry name" value="BACTERIOPHYTOCHROME"/>
    <property type="match status" value="1"/>
</dbReference>
<dbReference type="InterPro" id="IPR003018">
    <property type="entry name" value="GAF"/>
</dbReference>
<organism evidence="12 13">
    <name type="scientific">Mariniblastus fucicola</name>
    <dbReference type="NCBI Taxonomy" id="980251"/>
    <lineage>
        <taxon>Bacteria</taxon>
        <taxon>Pseudomonadati</taxon>
        <taxon>Planctomycetota</taxon>
        <taxon>Planctomycetia</taxon>
        <taxon>Pirellulales</taxon>
        <taxon>Pirellulaceae</taxon>
        <taxon>Mariniblastus</taxon>
    </lineage>
</organism>
<dbReference type="CDD" id="cd00082">
    <property type="entry name" value="HisKA"/>
    <property type="match status" value="1"/>
</dbReference>
<evidence type="ECO:0000256" key="7">
    <source>
        <dbReference type="ARBA" id="ARBA00022777"/>
    </source>
</evidence>